<comment type="caution">
    <text evidence="1">The sequence shown here is derived from an EMBL/GenBank/DDBJ whole genome shotgun (WGS) entry which is preliminary data.</text>
</comment>
<name>X1LA37_9ZZZZ</name>
<proteinExistence type="predicted"/>
<organism evidence="1">
    <name type="scientific">marine sediment metagenome</name>
    <dbReference type="NCBI Taxonomy" id="412755"/>
    <lineage>
        <taxon>unclassified sequences</taxon>
        <taxon>metagenomes</taxon>
        <taxon>ecological metagenomes</taxon>
    </lineage>
</organism>
<protein>
    <submittedName>
        <fullName evidence="1">Uncharacterized protein</fullName>
    </submittedName>
</protein>
<sequence>LYLPFGIQDEIQGGRIGIHSEDKDNRMAVSYAINRGAYKRMRFNGEEGKQSPYFLEGNVIAGSEKVYLAQGIDIPVLLNRDEDYNIDYINGTISFTNKNIITNRSRIEVEYQQAIEDYPNIYTESDVSVKIGSFVFTGLYRREYDEKENPLTFSMTPVEIESLRAAGDSSTVLHTYADTSSQGSYIIQDDHFIYVGEGNGDYNVTFFYVGENNGEYIYDPNIKAFSYQGTGLGNYSPTKFTPLPEKDEFYGIGINVFESLGLNIYGSNFDKNTFSPIDDYDNFAKGYSVILNKKFDFFSVNGEYISYDEKFIMPQGKENIDYQYQWNTTEPLKEMGIVALGITPAEFLQIDLGYGILNRKHKRKFLKLRP</sequence>
<dbReference type="EMBL" id="BARV01008056">
    <property type="protein sequence ID" value="GAI15943.1"/>
    <property type="molecule type" value="Genomic_DNA"/>
</dbReference>
<evidence type="ECO:0000313" key="1">
    <source>
        <dbReference type="EMBL" id="GAI15943.1"/>
    </source>
</evidence>
<dbReference type="AlphaFoldDB" id="X1LA37"/>
<feature type="non-terminal residue" evidence="1">
    <location>
        <position position="370"/>
    </location>
</feature>
<gene>
    <name evidence="1" type="ORF">S06H3_16300</name>
</gene>
<feature type="non-terminal residue" evidence="1">
    <location>
        <position position="1"/>
    </location>
</feature>
<accession>X1LA37</accession>
<reference evidence="1" key="1">
    <citation type="journal article" date="2014" name="Front. Microbiol.">
        <title>High frequency of phylogenetically diverse reductive dehalogenase-homologous genes in deep subseafloor sedimentary metagenomes.</title>
        <authorList>
            <person name="Kawai M."/>
            <person name="Futagami T."/>
            <person name="Toyoda A."/>
            <person name="Takaki Y."/>
            <person name="Nishi S."/>
            <person name="Hori S."/>
            <person name="Arai W."/>
            <person name="Tsubouchi T."/>
            <person name="Morono Y."/>
            <person name="Uchiyama I."/>
            <person name="Ito T."/>
            <person name="Fujiyama A."/>
            <person name="Inagaki F."/>
            <person name="Takami H."/>
        </authorList>
    </citation>
    <scope>NUCLEOTIDE SEQUENCE</scope>
    <source>
        <strain evidence="1">Expedition CK06-06</strain>
    </source>
</reference>